<dbReference type="EMBL" id="KZ819674">
    <property type="protein sequence ID" value="PWN25882.1"/>
    <property type="molecule type" value="Genomic_DNA"/>
</dbReference>
<evidence type="ECO:0000256" key="1">
    <source>
        <dbReference type="SAM" id="MobiDB-lite"/>
    </source>
</evidence>
<feature type="compositionally biased region" description="Low complexity" evidence="1">
    <location>
        <begin position="16"/>
        <end position="41"/>
    </location>
</feature>
<gene>
    <name evidence="2" type="ORF">BDZ90DRAFT_228212</name>
</gene>
<organism evidence="2 3">
    <name type="scientific">Jaminaea rosea</name>
    <dbReference type="NCBI Taxonomy" id="1569628"/>
    <lineage>
        <taxon>Eukaryota</taxon>
        <taxon>Fungi</taxon>
        <taxon>Dikarya</taxon>
        <taxon>Basidiomycota</taxon>
        <taxon>Ustilaginomycotina</taxon>
        <taxon>Exobasidiomycetes</taxon>
        <taxon>Microstromatales</taxon>
        <taxon>Microstromatales incertae sedis</taxon>
        <taxon>Jaminaea</taxon>
    </lineage>
</organism>
<feature type="region of interest" description="Disordered" evidence="1">
    <location>
        <begin position="1"/>
        <end position="42"/>
    </location>
</feature>
<proteinExistence type="predicted"/>
<evidence type="ECO:0000313" key="2">
    <source>
        <dbReference type="EMBL" id="PWN25882.1"/>
    </source>
</evidence>
<dbReference type="Proteomes" id="UP000245884">
    <property type="component" value="Unassembled WGS sequence"/>
</dbReference>
<dbReference type="AlphaFoldDB" id="A0A316UKQ6"/>
<dbReference type="Gene3D" id="3.30.420.10">
    <property type="entry name" value="Ribonuclease H-like superfamily/Ribonuclease H"/>
    <property type="match status" value="1"/>
</dbReference>
<name>A0A316UKQ6_9BASI</name>
<evidence type="ECO:0000313" key="3">
    <source>
        <dbReference type="Proteomes" id="UP000245884"/>
    </source>
</evidence>
<sequence>MPINIWTHGSSSPVKGTTTPNRRRGSSPTSNNNSNSSSPSRLIAADGRAGIGIYYEDGHYRHHNLSEQVLAPRTDNSHWAELYALNRLLDAAPSANLVIKSDNDFAVKPHQLPSPPSVTSTVRFTAFEDEAPATLELMADIKKAVKQRRSAGHTVEFVHVEKPGKEIKKAAKLAEDAVRRAAQDRQVPVPYINAH</sequence>
<reference evidence="2 3" key="1">
    <citation type="journal article" date="2018" name="Mol. Biol. Evol.">
        <title>Broad Genomic Sampling Reveals a Smut Pathogenic Ancestry of the Fungal Clade Ustilaginomycotina.</title>
        <authorList>
            <person name="Kijpornyongpan T."/>
            <person name="Mondo S.J."/>
            <person name="Barry K."/>
            <person name="Sandor L."/>
            <person name="Lee J."/>
            <person name="Lipzen A."/>
            <person name="Pangilinan J."/>
            <person name="LaButti K."/>
            <person name="Hainaut M."/>
            <person name="Henrissat B."/>
            <person name="Grigoriev I.V."/>
            <person name="Spatafora J.W."/>
            <person name="Aime M.C."/>
        </authorList>
    </citation>
    <scope>NUCLEOTIDE SEQUENCE [LARGE SCALE GENOMIC DNA]</scope>
    <source>
        <strain evidence="2 3">MCA 5214</strain>
    </source>
</reference>
<dbReference type="RefSeq" id="XP_025360494.1">
    <property type="nucleotide sequence ID" value="XM_025504797.1"/>
</dbReference>
<dbReference type="GeneID" id="37026620"/>
<dbReference type="InterPro" id="IPR036397">
    <property type="entry name" value="RNaseH_sf"/>
</dbReference>
<accession>A0A316UKQ6</accession>
<dbReference type="GO" id="GO:0003676">
    <property type="term" value="F:nucleic acid binding"/>
    <property type="evidence" value="ECO:0007669"/>
    <property type="project" value="InterPro"/>
</dbReference>
<protein>
    <submittedName>
        <fullName evidence="2">Uncharacterized protein</fullName>
    </submittedName>
</protein>
<keyword evidence="3" id="KW-1185">Reference proteome</keyword>